<accession>A0AAE3M1Z3</accession>
<dbReference type="PANTHER" id="PTHR43687:SF1">
    <property type="entry name" value="FERREDOXIN III"/>
    <property type="match status" value="1"/>
</dbReference>
<dbReference type="SUPFAM" id="SSF54862">
    <property type="entry name" value="4Fe-4S ferredoxins"/>
    <property type="match status" value="1"/>
</dbReference>
<protein>
    <submittedName>
        <fullName evidence="6">4Fe-4S dicluster domain-containing protein</fullName>
    </submittedName>
</protein>
<dbReference type="PROSITE" id="PS51379">
    <property type="entry name" value="4FE4S_FER_2"/>
    <property type="match status" value="2"/>
</dbReference>
<evidence type="ECO:0000313" key="7">
    <source>
        <dbReference type="Proteomes" id="UP001209229"/>
    </source>
</evidence>
<feature type="domain" description="4Fe-4S ferredoxin-type" evidence="5">
    <location>
        <begin position="162"/>
        <end position="192"/>
    </location>
</feature>
<organism evidence="6 7">
    <name type="scientific">Plebeiibacterium sediminum</name>
    <dbReference type="NCBI Taxonomy" id="2992112"/>
    <lineage>
        <taxon>Bacteria</taxon>
        <taxon>Pseudomonadati</taxon>
        <taxon>Bacteroidota</taxon>
        <taxon>Bacteroidia</taxon>
        <taxon>Marinilabiliales</taxon>
        <taxon>Marinilabiliaceae</taxon>
        <taxon>Plebeiibacterium</taxon>
    </lineage>
</organism>
<evidence type="ECO:0000256" key="4">
    <source>
        <dbReference type="ARBA" id="ARBA00023014"/>
    </source>
</evidence>
<reference evidence="6" key="1">
    <citation type="submission" date="2022-10" db="EMBL/GenBank/DDBJ databases">
        <authorList>
            <person name="Yu W.X."/>
        </authorList>
    </citation>
    <scope>NUCLEOTIDE SEQUENCE</scope>
    <source>
        <strain evidence="6">AAT</strain>
    </source>
</reference>
<dbReference type="EMBL" id="JAPDPJ010000002">
    <property type="protein sequence ID" value="MCW3785260.1"/>
    <property type="molecule type" value="Genomic_DNA"/>
</dbReference>
<gene>
    <name evidence="6" type="ORF">OM075_02220</name>
</gene>
<dbReference type="RefSeq" id="WP_301188832.1">
    <property type="nucleotide sequence ID" value="NZ_JAPDPJ010000002.1"/>
</dbReference>
<keyword evidence="3" id="KW-0408">Iron</keyword>
<keyword evidence="2" id="KW-0479">Metal-binding</keyword>
<dbReference type="AlphaFoldDB" id="A0AAE3M1Z3"/>
<evidence type="ECO:0000313" key="6">
    <source>
        <dbReference type="EMBL" id="MCW3785260.1"/>
    </source>
</evidence>
<keyword evidence="4" id="KW-0411">Iron-sulfur</keyword>
<comment type="caution">
    <text evidence="6">The sequence shown here is derived from an EMBL/GenBank/DDBJ whole genome shotgun (WGS) entry which is preliminary data.</text>
</comment>
<feature type="domain" description="4Fe-4S ferredoxin-type" evidence="5">
    <location>
        <begin position="132"/>
        <end position="161"/>
    </location>
</feature>
<dbReference type="Gene3D" id="3.30.70.20">
    <property type="match status" value="1"/>
</dbReference>
<evidence type="ECO:0000256" key="2">
    <source>
        <dbReference type="ARBA" id="ARBA00022723"/>
    </source>
</evidence>
<dbReference type="InterPro" id="IPR017896">
    <property type="entry name" value="4Fe4S_Fe-S-bd"/>
</dbReference>
<name>A0AAE3M1Z3_9BACT</name>
<dbReference type="Proteomes" id="UP001209229">
    <property type="component" value="Unassembled WGS sequence"/>
</dbReference>
<dbReference type="PANTHER" id="PTHR43687">
    <property type="entry name" value="ADENYLYLSULFATE REDUCTASE, BETA SUBUNIT"/>
    <property type="match status" value="1"/>
</dbReference>
<proteinExistence type="predicted"/>
<dbReference type="GO" id="GO:0046872">
    <property type="term" value="F:metal ion binding"/>
    <property type="evidence" value="ECO:0007669"/>
    <property type="project" value="UniProtKB-KW"/>
</dbReference>
<sequence length="238" mass="26926">MPSDNITICCCKSRSFIDKEKVASIASNLIHKGNQVTLVDDLCAIVTEDPEKIKKIAQGTIMACHTRAITSHLNSCNIKSERIINIRTQSEKEVLNSCNINDEKKDVTSSADYQDILQQIEDLPKSPGTDAWYPVIDKSRCTNCGKCNDFCLFGVYTIKDHEVIVTNPENCKNNCPACARMCPSLAIIFPKYEKSPINGGTEIEESFTEEDKQAMYQKRLQYRLQQNRSRFSLLKKDE</sequence>
<keyword evidence="7" id="KW-1185">Reference proteome</keyword>
<dbReference type="InterPro" id="IPR050572">
    <property type="entry name" value="Fe-S_Ferredoxin"/>
</dbReference>
<evidence type="ECO:0000256" key="1">
    <source>
        <dbReference type="ARBA" id="ARBA00022485"/>
    </source>
</evidence>
<evidence type="ECO:0000256" key="3">
    <source>
        <dbReference type="ARBA" id="ARBA00023004"/>
    </source>
</evidence>
<keyword evidence="1" id="KW-0004">4Fe-4S</keyword>
<dbReference type="GO" id="GO:0051539">
    <property type="term" value="F:4 iron, 4 sulfur cluster binding"/>
    <property type="evidence" value="ECO:0007669"/>
    <property type="project" value="UniProtKB-KW"/>
</dbReference>
<evidence type="ECO:0000259" key="5">
    <source>
        <dbReference type="PROSITE" id="PS51379"/>
    </source>
</evidence>